<keyword evidence="3" id="KW-1185">Reference proteome</keyword>
<evidence type="ECO:0000313" key="3">
    <source>
        <dbReference type="Proteomes" id="UP000515140"/>
    </source>
</evidence>
<dbReference type="KEGG" id="pcw:110221733"/>
<keyword evidence="1" id="KW-0175">Coiled coil</keyword>
<sequence>MPAPHPGLVTVSGRPCPPPGPADMSEAKHRKKAGAKGAPPEPGRRGEAGQPPEPARGAEGGGGGGGGGGGWADPRTVLCLLSLGTSLALAWFVFHQSEKFDNVENKYQLLKLEATEFHSLQSQVDLISEKLESTESVLQETTSAMSLMTQFEQEVSSLHNIIHDIKNSEQMLMHRMQNVNVKFKNVTDSWKRNLDDMNAHTGGLKSEAKRMHSHVTGQINLAEQGIKLLTERLKDLEDSTMRNIRAIKRQEEDDLSQVEEQLVSDTKAVEKLEEEQRGLFAREIDLSNKLTDYEPKVEECKTHLPALESAVHSVLKVSQDLIGTEKKMEDLTMKMFNMEDDMLKAVSDIMDMQKALEGMQYDNSMLKMQNELHFLKGKVQEFIASSSIREKGILEYDLENKGIGEQ</sequence>
<organism evidence="3 4">
    <name type="scientific">Phascolarctos cinereus</name>
    <name type="common">Koala</name>
    <dbReference type="NCBI Taxonomy" id="38626"/>
    <lineage>
        <taxon>Eukaryota</taxon>
        <taxon>Metazoa</taxon>
        <taxon>Chordata</taxon>
        <taxon>Craniata</taxon>
        <taxon>Vertebrata</taxon>
        <taxon>Euteleostomi</taxon>
        <taxon>Mammalia</taxon>
        <taxon>Metatheria</taxon>
        <taxon>Diprotodontia</taxon>
        <taxon>Phascolarctidae</taxon>
        <taxon>Phascolarctos</taxon>
    </lineage>
</organism>
<protein>
    <submittedName>
        <fullName evidence="4">LOW QUALITY PROTEIN: inhibitor of nuclear factor kappa-B kinase-interacting protein</fullName>
    </submittedName>
</protein>
<accession>A0A6P5LXU8</accession>
<gene>
    <name evidence="4" type="primary">IKBIP</name>
</gene>
<name>A0A6P5LXU8_PHACI</name>
<feature type="compositionally biased region" description="Gly residues" evidence="2">
    <location>
        <begin position="58"/>
        <end position="69"/>
    </location>
</feature>
<dbReference type="InParanoid" id="A0A6P5LXU8"/>
<dbReference type="PANTHER" id="PTHR21734">
    <property type="entry name" value="INHIBITOR OF NUCLEAR FACTOR KAPPA-B KINASE-INTERACTING PROTEIN"/>
    <property type="match status" value="1"/>
</dbReference>
<reference evidence="4" key="1">
    <citation type="submission" date="2025-08" db="UniProtKB">
        <authorList>
            <consortium name="RefSeq"/>
        </authorList>
    </citation>
    <scope>IDENTIFICATION</scope>
    <source>
        <tissue evidence="4">Spleen</tissue>
    </source>
</reference>
<dbReference type="CTD" id="121457"/>
<dbReference type="RefSeq" id="XP_020862083.1">
    <property type="nucleotide sequence ID" value="XM_021006424.1"/>
</dbReference>
<proteinExistence type="predicted"/>
<dbReference type="PANTHER" id="PTHR21734:SF11">
    <property type="entry name" value="INHIBITOR OF NUCLEAR FACTOR KAPPA-B KINASE-INTERACTING PROTEIN"/>
    <property type="match status" value="1"/>
</dbReference>
<dbReference type="GeneID" id="110221733"/>
<dbReference type="InterPro" id="IPR024152">
    <property type="entry name" value="Inh_kappa-B_kinase-int"/>
</dbReference>
<dbReference type="FunCoup" id="A0A6P5LXU8">
    <property type="interactions" value="1087"/>
</dbReference>
<feature type="region of interest" description="Disordered" evidence="2">
    <location>
        <begin position="1"/>
        <end position="69"/>
    </location>
</feature>
<evidence type="ECO:0000256" key="2">
    <source>
        <dbReference type="SAM" id="MobiDB-lite"/>
    </source>
</evidence>
<evidence type="ECO:0000313" key="4">
    <source>
        <dbReference type="RefSeq" id="XP_020862083.1"/>
    </source>
</evidence>
<evidence type="ECO:0000256" key="1">
    <source>
        <dbReference type="SAM" id="Coils"/>
    </source>
</evidence>
<dbReference type="Proteomes" id="UP000515140">
    <property type="component" value="Unplaced"/>
</dbReference>
<feature type="coiled-coil region" evidence="1">
    <location>
        <begin position="219"/>
        <end position="275"/>
    </location>
</feature>
<dbReference type="AlphaFoldDB" id="A0A6P5LXU8"/>